<dbReference type="RefSeq" id="WP_166103290.1">
    <property type="nucleotide sequence ID" value="NZ_JAADJT010000005.1"/>
</dbReference>
<proteinExistence type="predicted"/>
<dbReference type="Pfam" id="PF07859">
    <property type="entry name" value="Abhydrolase_3"/>
    <property type="match status" value="1"/>
</dbReference>
<dbReference type="InterPro" id="IPR013094">
    <property type="entry name" value="AB_hydrolase_3"/>
</dbReference>
<accession>A0ABX0FKU6</accession>
<reference evidence="3 4" key="1">
    <citation type="submission" date="2020-01" db="EMBL/GenBank/DDBJ databases">
        <authorList>
            <person name="Lee S.D."/>
        </authorList>
    </citation>
    <scope>NUCLEOTIDE SEQUENCE [LARGE SCALE GENOMIC DNA]</scope>
    <source>
        <strain evidence="3 4">SAP-35</strain>
    </source>
</reference>
<gene>
    <name evidence="3" type="ORF">GW587_12865</name>
</gene>
<dbReference type="PANTHER" id="PTHR48081:SF8">
    <property type="entry name" value="ALPHA_BETA HYDROLASE FOLD-3 DOMAIN-CONTAINING PROTEIN-RELATED"/>
    <property type="match status" value="1"/>
</dbReference>
<name>A0ABX0FKU6_9BURK</name>
<evidence type="ECO:0000313" key="3">
    <source>
        <dbReference type="EMBL" id="NGZ85141.1"/>
    </source>
</evidence>
<dbReference type="GO" id="GO:0016787">
    <property type="term" value="F:hydrolase activity"/>
    <property type="evidence" value="ECO:0007669"/>
    <property type="project" value="UniProtKB-KW"/>
</dbReference>
<reference evidence="4" key="2">
    <citation type="submission" date="2023-07" db="EMBL/GenBank/DDBJ databases">
        <title>Duganella aceri sp. nov., isolated from tree sap.</title>
        <authorList>
            <person name="Kim I.S."/>
        </authorList>
    </citation>
    <scope>NUCLEOTIDE SEQUENCE [LARGE SCALE GENOMIC DNA]</scope>
    <source>
        <strain evidence="4">SAP-35</strain>
    </source>
</reference>
<dbReference type="InterPro" id="IPR029058">
    <property type="entry name" value="AB_hydrolase_fold"/>
</dbReference>
<dbReference type="Proteomes" id="UP000666369">
    <property type="component" value="Unassembled WGS sequence"/>
</dbReference>
<keyword evidence="1 3" id="KW-0378">Hydrolase</keyword>
<evidence type="ECO:0000259" key="2">
    <source>
        <dbReference type="Pfam" id="PF07859"/>
    </source>
</evidence>
<organism evidence="3 4">
    <name type="scientific">Duganella aceris</name>
    <dbReference type="NCBI Taxonomy" id="2703883"/>
    <lineage>
        <taxon>Bacteria</taxon>
        <taxon>Pseudomonadati</taxon>
        <taxon>Pseudomonadota</taxon>
        <taxon>Betaproteobacteria</taxon>
        <taxon>Burkholderiales</taxon>
        <taxon>Oxalobacteraceae</taxon>
        <taxon>Telluria group</taxon>
        <taxon>Duganella</taxon>
    </lineage>
</organism>
<dbReference type="EMBL" id="JAADJT010000005">
    <property type="protein sequence ID" value="NGZ85141.1"/>
    <property type="molecule type" value="Genomic_DNA"/>
</dbReference>
<sequence>MATAPTAPTVKAPRGRLRFALAGYLLKLLTLLPAQLRRRMMRTHVDAAIPKFHDYFRTLAICDPTLHFGWAAIPAALKEDFPALAAVTVTDLGLDTDAGRVPMRLYRDPALPVSRALVWIHGGGFTGGGLDCAEANWVALELASQGIPVLTMTYRKALNGVHYPAPSDDVLAVWNWAAANAQMLGVDADALHLGGGSAGGNLSAGVAKRLRDQGGPMPASLLLVYPLLHAVLPKLAPEDEAHCKRSVKAFADADFVMAACLNYVGDPAALSDPYAFPGLGSLAGLPPVFIVNAQFDSLRGSGQAFADQLAADGGTVTSACETGALHGYLMTPSSPFAHSTVARMREWLNRFTPGS</sequence>
<dbReference type="PANTHER" id="PTHR48081">
    <property type="entry name" value="AB HYDROLASE SUPERFAMILY PROTEIN C4A8.06C"/>
    <property type="match status" value="1"/>
</dbReference>
<dbReference type="InterPro" id="IPR050300">
    <property type="entry name" value="GDXG_lipolytic_enzyme"/>
</dbReference>
<protein>
    <submittedName>
        <fullName evidence="3">Alpha/beta hydrolase</fullName>
    </submittedName>
</protein>
<evidence type="ECO:0000256" key="1">
    <source>
        <dbReference type="ARBA" id="ARBA00022801"/>
    </source>
</evidence>
<evidence type="ECO:0000313" key="4">
    <source>
        <dbReference type="Proteomes" id="UP000666369"/>
    </source>
</evidence>
<feature type="domain" description="Alpha/beta hydrolase fold-3" evidence="2">
    <location>
        <begin position="117"/>
        <end position="329"/>
    </location>
</feature>
<keyword evidence="4" id="KW-1185">Reference proteome</keyword>
<dbReference type="Gene3D" id="3.40.50.1820">
    <property type="entry name" value="alpha/beta hydrolase"/>
    <property type="match status" value="1"/>
</dbReference>
<comment type="caution">
    <text evidence="3">The sequence shown here is derived from an EMBL/GenBank/DDBJ whole genome shotgun (WGS) entry which is preliminary data.</text>
</comment>
<dbReference type="SUPFAM" id="SSF53474">
    <property type="entry name" value="alpha/beta-Hydrolases"/>
    <property type="match status" value="1"/>
</dbReference>